<gene>
    <name evidence="1" type="ORF">KEC54_24595</name>
</gene>
<dbReference type="Proteomes" id="UP001223720">
    <property type="component" value="Chromosome"/>
</dbReference>
<protein>
    <submittedName>
        <fullName evidence="1">Uncharacterized protein</fullName>
    </submittedName>
</protein>
<accession>A0AAX3WDD3</accession>
<reference evidence="1" key="1">
    <citation type="journal article" date="2022" name="Biotechnol. Bioprocess Eng.">
        <title>Pan-genome Analysis Reveals Comparative Genomic Features of Central Metabolic Pathways in Methylorubrum extorquens.</title>
        <authorList>
            <person name="Lee G.M."/>
            <person name="Scott-Nevros Z.K."/>
            <person name="Lee S.-M."/>
            <person name="Kim D."/>
        </authorList>
    </citation>
    <scope>NUCLEOTIDE SEQUENCE</scope>
    <source>
        <strain evidence="1">ATCC 55366</strain>
    </source>
</reference>
<proteinExistence type="predicted"/>
<dbReference type="RefSeq" id="WP_283535480.1">
    <property type="nucleotide sequence ID" value="NZ_CP073633.1"/>
</dbReference>
<sequence>MPISPAAPNFPLDVRTGAGIRAVREGATWRFDLNDEPILTTGEGAFFRVATEAGRTKLRNGLTVTIQADRDFLGVPYIEIDDNTPVRWVDVDGSPLARVVVGRVYRLSYDLAQDVMRSDVLSLVNNANLGPMAGATLKGNAGATPGGPQDIPLSLLAAPGNPIGDEIKDRVRFEEAPPLINERIARALLYRRKKHIELPYYNPVLVAALAAFGYPYLHPQAIAIDATAGEVWVLSAPPSGANNNPWFSVYNRSTGARIRTFTAPIKWSESMILRRVGGQRLLYTYNGQQLVVLDVTTLPADNVSLAPLSTTFVQGQNGQLTFDGDTFAVQSLHGTSGRRETWFLYDTSLARTGTIEFPMSVTGNISSIINLLPKAQGSAAYRGGYVFQCGGAYAPPGDTLTPARLHGLQTCSASGSVTATALSRADLFLSRLSAVAGRTLTITEAEGLSVANGKLYAAWMVLPVAERGQASALTSGILITEEMCADEGAVDFSDTACLPPAPFDRVDFETRTHVSSGPLTHPLTQAPLTFMSDIIDMMGSLGVSRYSYLGTNQTLIDADDAVVPSISGQLVRFEHKSTSCDVFITRGGSEDHYIVSTNAGAKTQSFYSQTDHGIHAPLNLLKGTGWLAFPGTTGLASGTAALDGFLYAAPVPLSPRHRRRTMTRIGFNITTVGAGGSARLMVYDDADGQPGVLLLDAGTVPLTTLGAAEATILKVFNTDLVWLVFATDDATVRLGTISASLPVLGFLSPSSANFVKGVRRAFAFAPAPADESAQTYGTSTVMPYVWMRG</sequence>
<dbReference type="EMBL" id="CP073633">
    <property type="protein sequence ID" value="WHQ69481.1"/>
    <property type="molecule type" value="Genomic_DNA"/>
</dbReference>
<evidence type="ECO:0000313" key="2">
    <source>
        <dbReference type="Proteomes" id="UP001223720"/>
    </source>
</evidence>
<name>A0AAX3WDD3_METEX</name>
<dbReference type="AlphaFoldDB" id="A0AAX3WDD3"/>
<organism evidence="1 2">
    <name type="scientific">Methylorubrum extorquens</name>
    <name type="common">Methylobacterium dichloromethanicum</name>
    <name type="synonym">Methylobacterium extorquens</name>
    <dbReference type="NCBI Taxonomy" id="408"/>
    <lineage>
        <taxon>Bacteria</taxon>
        <taxon>Pseudomonadati</taxon>
        <taxon>Pseudomonadota</taxon>
        <taxon>Alphaproteobacteria</taxon>
        <taxon>Hyphomicrobiales</taxon>
        <taxon>Methylobacteriaceae</taxon>
        <taxon>Methylorubrum</taxon>
    </lineage>
</organism>
<evidence type="ECO:0000313" key="1">
    <source>
        <dbReference type="EMBL" id="WHQ69481.1"/>
    </source>
</evidence>